<evidence type="ECO:0000256" key="8">
    <source>
        <dbReference type="ARBA" id="ARBA00052751"/>
    </source>
</evidence>
<comment type="caution">
    <text evidence="14">The sequence shown here is derived from an EMBL/GenBank/DDBJ whole genome shotgun (WGS) entry which is preliminary data.</text>
</comment>
<protein>
    <recommendedName>
        <fullName evidence="11 13">S-adenosylmethionine:tRNA ribosyltransferase-isomerase</fullName>
        <ecNumber evidence="10 13">2.4.99.17</ecNumber>
    </recommendedName>
    <alternativeName>
        <fullName evidence="12 13">Queuosine biosynthesis protein QueA</fullName>
    </alternativeName>
</protein>
<dbReference type="InterPro" id="IPR042118">
    <property type="entry name" value="QueA_dom1"/>
</dbReference>
<evidence type="ECO:0000256" key="4">
    <source>
        <dbReference type="ARBA" id="ARBA00022490"/>
    </source>
</evidence>
<dbReference type="InterPro" id="IPR003699">
    <property type="entry name" value="QueA"/>
</dbReference>
<keyword evidence="14" id="KW-0328">Glycosyltransferase</keyword>
<evidence type="ECO:0000256" key="1">
    <source>
        <dbReference type="ARBA" id="ARBA00004496"/>
    </source>
</evidence>
<dbReference type="Gene3D" id="3.40.1780.10">
    <property type="entry name" value="QueA-like"/>
    <property type="match status" value="2"/>
</dbReference>
<evidence type="ECO:0000256" key="10">
    <source>
        <dbReference type="ARBA" id="ARBA00066503"/>
    </source>
</evidence>
<dbReference type="RefSeq" id="WP_304120362.1">
    <property type="nucleotide sequence ID" value="NZ_DYZA01000018.1"/>
</dbReference>
<dbReference type="NCBIfam" id="TIGR00113">
    <property type="entry name" value="queA"/>
    <property type="match status" value="1"/>
</dbReference>
<dbReference type="NCBIfam" id="NF001140">
    <property type="entry name" value="PRK00147.1"/>
    <property type="match status" value="1"/>
</dbReference>
<dbReference type="SUPFAM" id="SSF111337">
    <property type="entry name" value="QueA-like"/>
    <property type="match status" value="1"/>
</dbReference>
<dbReference type="Pfam" id="PF02547">
    <property type="entry name" value="Queuosine_synth"/>
    <property type="match status" value="1"/>
</dbReference>
<dbReference type="EC" id="2.4.99.17" evidence="10 13"/>
<dbReference type="InterPro" id="IPR042119">
    <property type="entry name" value="QueA_dom2"/>
</dbReference>
<dbReference type="EMBL" id="DYZA01000018">
    <property type="protein sequence ID" value="HJD96197.1"/>
    <property type="molecule type" value="Genomic_DNA"/>
</dbReference>
<evidence type="ECO:0000256" key="6">
    <source>
        <dbReference type="ARBA" id="ARBA00022691"/>
    </source>
</evidence>
<dbReference type="InterPro" id="IPR036100">
    <property type="entry name" value="QueA_sf"/>
</dbReference>
<gene>
    <name evidence="13 14" type="primary">queA</name>
    <name evidence="14" type="ORF">K8W16_00920</name>
</gene>
<evidence type="ECO:0000256" key="9">
    <source>
        <dbReference type="ARBA" id="ARBA00061210"/>
    </source>
</evidence>
<comment type="subunit">
    <text evidence="3 13">Monomer.</text>
</comment>
<proteinExistence type="inferred from homology"/>
<keyword evidence="7 13" id="KW-0671">Queuosine biosynthesis</keyword>
<dbReference type="GO" id="GO:0005737">
    <property type="term" value="C:cytoplasm"/>
    <property type="evidence" value="ECO:0007669"/>
    <property type="project" value="UniProtKB-SubCell"/>
</dbReference>
<reference evidence="14" key="2">
    <citation type="submission" date="2021-09" db="EMBL/GenBank/DDBJ databases">
        <authorList>
            <person name="Gilroy R."/>
        </authorList>
    </citation>
    <scope>NUCLEOTIDE SEQUENCE</scope>
    <source>
        <strain evidence="14">ChiGjej2B2-19336</strain>
    </source>
</reference>
<keyword evidence="4 13" id="KW-0963">Cytoplasm</keyword>
<dbReference type="PANTHER" id="PTHR30307">
    <property type="entry name" value="S-ADENOSYLMETHIONINE:TRNA RIBOSYLTRANSFERASE-ISOMERASE"/>
    <property type="match status" value="1"/>
</dbReference>
<comment type="function">
    <text evidence="13">Transfers and isomerizes the ribose moiety from AdoMet to the 7-aminomethyl group of 7-deazaguanine (preQ1-tRNA) to give epoxyqueuosine (oQ-tRNA).</text>
</comment>
<comment type="catalytic activity">
    <reaction evidence="8 13">
        <text>7-aminomethyl-7-carbaguanosine(34) in tRNA + S-adenosyl-L-methionine = epoxyqueuosine(34) in tRNA + adenine + L-methionine + 2 H(+)</text>
        <dbReference type="Rhea" id="RHEA:32155"/>
        <dbReference type="Rhea" id="RHEA-COMP:10342"/>
        <dbReference type="Rhea" id="RHEA-COMP:18582"/>
        <dbReference type="ChEBI" id="CHEBI:15378"/>
        <dbReference type="ChEBI" id="CHEBI:16708"/>
        <dbReference type="ChEBI" id="CHEBI:57844"/>
        <dbReference type="ChEBI" id="CHEBI:59789"/>
        <dbReference type="ChEBI" id="CHEBI:82833"/>
        <dbReference type="ChEBI" id="CHEBI:194443"/>
        <dbReference type="EC" id="2.4.99.17"/>
    </reaction>
</comment>
<evidence type="ECO:0000256" key="5">
    <source>
        <dbReference type="ARBA" id="ARBA00022679"/>
    </source>
</evidence>
<dbReference type="GO" id="GO:0008616">
    <property type="term" value="P:tRNA queuosine(34) biosynthetic process"/>
    <property type="evidence" value="ECO:0007669"/>
    <property type="project" value="UniProtKB-UniRule"/>
</dbReference>
<dbReference type="Proteomes" id="UP000698963">
    <property type="component" value="Unassembled WGS sequence"/>
</dbReference>
<comment type="subcellular location">
    <subcellularLocation>
        <location evidence="1 13">Cytoplasm</location>
    </subcellularLocation>
</comment>
<organism evidence="14 15">
    <name type="scientific">Mailhella massiliensis</name>
    <dbReference type="NCBI Taxonomy" id="1903261"/>
    <lineage>
        <taxon>Bacteria</taxon>
        <taxon>Pseudomonadati</taxon>
        <taxon>Thermodesulfobacteriota</taxon>
        <taxon>Desulfovibrionia</taxon>
        <taxon>Desulfovibrionales</taxon>
        <taxon>Desulfovibrionaceae</taxon>
        <taxon>Mailhella</taxon>
    </lineage>
</organism>
<dbReference type="PANTHER" id="PTHR30307:SF0">
    <property type="entry name" value="S-ADENOSYLMETHIONINE:TRNA RIBOSYLTRANSFERASE-ISOMERASE"/>
    <property type="match status" value="1"/>
</dbReference>
<name>A0A921DRN9_9BACT</name>
<comment type="similarity">
    <text evidence="9 13">Belongs to the QueA family.</text>
</comment>
<keyword evidence="6 13" id="KW-0949">S-adenosyl-L-methionine</keyword>
<sequence>MMNESDFQLSSYDYELPEERIAQYPPKERGASRLMVLDRESGRNIHTTFSHLAEFLPEGALLVANNSCVVPARLFGHKPSGGKAELLLLTPPPLLKACSVKEGDWSRAQAEVLLRPSRSIRVGDRLTFDDCIEAQVLEKKDFGRHEVMLFWKNDLVECMKRIGRLPLPPYIKREQSGEDIARYQTVYADREKSGSVAAPTAGLHFTEEMRKILAGQGIGWAEVTLHVGYGTFSPVRESDIREHPMHSEYVEISPESAEAVRRAREEGRPVIAVGTTSCRTLEGCAAQSGGEIPVGGWHGWTNIFIYPGYEFRVVDHLITNFHLPQSSLIMLVAALCGRERILSAYAEAVREEYRFFSYGDAMFIR</sequence>
<dbReference type="HAMAP" id="MF_00113">
    <property type="entry name" value="QueA"/>
    <property type="match status" value="1"/>
</dbReference>
<dbReference type="GO" id="GO:0051075">
    <property type="term" value="F:S-adenosylmethionine:tRNA ribosyltransferase-isomerase activity"/>
    <property type="evidence" value="ECO:0007669"/>
    <property type="project" value="UniProtKB-EC"/>
</dbReference>
<evidence type="ECO:0000256" key="11">
    <source>
        <dbReference type="ARBA" id="ARBA00069325"/>
    </source>
</evidence>
<comment type="pathway">
    <text evidence="2 13">tRNA modification; tRNA-queuosine biosynthesis.</text>
</comment>
<evidence type="ECO:0000256" key="3">
    <source>
        <dbReference type="ARBA" id="ARBA00011245"/>
    </source>
</evidence>
<dbReference type="Gene3D" id="2.40.10.240">
    <property type="entry name" value="QueA-like"/>
    <property type="match status" value="1"/>
</dbReference>
<keyword evidence="5 13" id="KW-0808">Transferase</keyword>
<accession>A0A921DRN9</accession>
<evidence type="ECO:0000256" key="13">
    <source>
        <dbReference type="HAMAP-Rule" id="MF_00113"/>
    </source>
</evidence>
<evidence type="ECO:0000313" key="15">
    <source>
        <dbReference type="Proteomes" id="UP000698963"/>
    </source>
</evidence>
<dbReference type="FunFam" id="3.40.1780.10:FF:000001">
    <property type="entry name" value="S-adenosylmethionine:tRNA ribosyltransferase-isomerase"/>
    <property type="match status" value="1"/>
</dbReference>
<evidence type="ECO:0000256" key="7">
    <source>
        <dbReference type="ARBA" id="ARBA00022785"/>
    </source>
</evidence>
<evidence type="ECO:0000256" key="2">
    <source>
        <dbReference type="ARBA" id="ARBA00004691"/>
    </source>
</evidence>
<evidence type="ECO:0000256" key="12">
    <source>
        <dbReference type="ARBA" id="ARBA00076160"/>
    </source>
</evidence>
<dbReference type="AlphaFoldDB" id="A0A921DRN9"/>
<reference evidence="14" key="1">
    <citation type="journal article" date="2021" name="PeerJ">
        <title>Extensive microbial diversity within the chicken gut microbiome revealed by metagenomics and culture.</title>
        <authorList>
            <person name="Gilroy R."/>
            <person name="Ravi A."/>
            <person name="Getino M."/>
            <person name="Pursley I."/>
            <person name="Horton D.L."/>
            <person name="Alikhan N.F."/>
            <person name="Baker D."/>
            <person name="Gharbi K."/>
            <person name="Hall N."/>
            <person name="Watson M."/>
            <person name="Adriaenssens E.M."/>
            <person name="Foster-Nyarko E."/>
            <person name="Jarju S."/>
            <person name="Secka A."/>
            <person name="Antonio M."/>
            <person name="Oren A."/>
            <person name="Chaudhuri R.R."/>
            <person name="La Ragione R."/>
            <person name="Hildebrand F."/>
            <person name="Pallen M.J."/>
        </authorList>
    </citation>
    <scope>NUCLEOTIDE SEQUENCE</scope>
    <source>
        <strain evidence="14">ChiGjej2B2-19336</strain>
    </source>
</reference>
<evidence type="ECO:0000313" key="14">
    <source>
        <dbReference type="EMBL" id="HJD96197.1"/>
    </source>
</evidence>